<dbReference type="PANTHER" id="PTHR43223">
    <property type="entry name" value="ALKYL/ARYL-SULFATASE"/>
    <property type="match status" value="1"/>
</dbReference>
<name>A0A2N5X2P1_9GAMM</name>
<dbReference type="InterPro" id="IPR052195">
    <property type="entry name" value="Bact_Alkyl/Aryl-Sulfatase"/>
</dbReference>
<keyword evidence="3" id="KW-0862">Zinc</keyword>
<evidence type="ECO:0000256" key="3">
    <source>
        <dbReference type="ARBA" id="ARBA00022833"/>
    </source>
</evidence>
<dbReference type="SUPFAM" id="SSF55718">
    <property type="entry name" value="SCP-like"/>
    <property type="match status" value="1"/>
</dbReference>
<keyword evidence="2 7" id="KW-0378">Hydrolase</keyword>
<dbReference type="InterPro" id="IPR038536">
    <property type="entry name" value="Alkyl/aryl-sulf_dimr_sf"/>
</dbReference>
<dbReference type="GO" id="GO:0046872">
    <property type="term" value="F:metal ion binding"/>
    <property type="evidence" value="ECO:0007669"/>
    <property type="project" value="UniProtKB-KW"/>
</dbReference>
<evidence type="ECO:0000256" key="2">
    <source>
        <dbReference type="ARBA" id="ARBA00022801"/>
    </source>
</evidence>
<keyword evidence="4" id="KW-0732">Signal</keyword>
<feature type="signal peptide" evidence="4">
    <location>
        <begin position="1"/>
        <end position="23"/>
    </location>
</feature>
<accession>A0A2N5X2P1</accession>
<feature type="domain" description="Alkyl sulfatase C-terminal" evidence="6">
    <location>
        <begin position="503"/>
        <end position="608"/>
    </location>
</feature>
<organism evidence="7 8">
    <name type="scientific">Pseudohalioglobus lutimaris</name>
    <dbReference type="NCBI Taxonomy" id="1737061"/>
    <lineage>
        <taxon>Bacteria</taxon>
        <taxon>Pseudomonadati</taxon>
        <taxon>Pseudomonadota</taxon>
        <taxon>Gammaproteobacteria</taxon>
        <taxon>Cellvibrionales</taxon>
        <taxon>Halieaceae</taxon>
        <taxon>Pseudohalioglobus</taxon>
    </lineage>
</organism>
<dbReference type="Pfam" id="PF14864">
    <property type="entry name" value="Alkyl_sulf_C"/>
    <property type="match status" value="1"/>
</dbReference>
<dbReference type="InterPro" id="IPR036527">
    <property type="entry name" value="SCP2_sterol-bd_dom_sf"/>
</dbReference>
<dbReference type="Gene3D" id="1.25.40.880">
    <property type="entry name" value="Alkyl sulfatase, dimerisation domain"/>
    <property type="match status" value="1"/>
</dbReference>
<keyword evidence="1" id="KW-0479">Metal-binding</keyword>
<dbReference type="SUPFAM" id="SSF56281">
    <property type="entry name" value="Metallo-hydrolase/oxidoreductase"/>
    <property type="match status" value="1"/>
</dbReference>
<dbReference type="Gene3D" id="3.30.1050.10">
    <property type="entry name" value="SCP2 sterol-binding domain"/>
    <property type="match status" value="1"/>
</dbReference>
<comment type="caution">
    <text evidence="7">The sequence shown here is derived from an EMBL/GenBank/DDBJ whole genome shotgun (WGS) entry which is preliminary data.</text>
</comment>
<dbReference type="EMBL" id="PKUS01000011">
    <property type="protein sequence ID" value="PLW68749.1"/>
    <property type="molecule type" value="Genomic_DNA"/>
</dbReference>
<dbReference type="InterPro" id="IPR036866">
    <property type="entry name" value="RibonucZ/Hydroxyglut_hydro"/>
</dbReference>
<keyword evidence="8" id="KW-1185">Reference proteome</keyword>
<evidence type="ECO:0000259" key="5">
    <source>
        <dbReference type="Pfam" id="PF14863"/>
    </source>
</evidence>
<dbReference type="Gene3D" id="3.60.15.30">
    <property type="entry name" value="Metallo-beta-lactamase domain"/>
    <property type="match status" value="1"/>
</dbReference>
<evidence type="ECO:0000313" key="7">
    <source>
        <dbReference type="EMBL" id="PLW68749.1"/>
    </source>
</evidence>
<reference evidence="7 8" key="1">
    <citation type="submission" date="2018-01" db="EMBL/GenBank/DDBJ databases">
        <title>The draft genome sequence of Halioglobus lutimaris HF004.</title>
        <authorList>
            <person name="Du Z.-J."/>
            <person name="Shi M.-J."/>
        </authorList>
    </citation>
    <scope>NUCLEOTIDE SEQUENCE [LARGE SCALE GENOMIC DNA]</scope>
    <source>
        <strain evidence="7 8">HF004</strain>
    </source>
</reference>
<proteinExistence type="predicted"/>
<evidence type="ECO:0000259" key="6">
    <source>
        <dbReference type="Pfam" id="PF14864"/>
    </source>
</evidence>
<dbReference type="Pfam" id="PF14863">
    <property type="entry name" value="Alkyl_sulf_dimr"/>
    <property type="match status" value="1"/>
</dbReference>
<evidence type="ECO:0000256" key="4">
    <source>
        <dbReference type="SAM" id="SignalP"/>
    </source>
</evidence>
<sequence>MKFSRYLVLFAPFLSIAFPILLAAQENLISRNESTDVSGVKLFYRGDYDGETVTASNGAIVNKGYHAKILRDVENATKVLKVTEGVYTIVGYSLSNYTFIEGKTGLIAFDSGNNMGMGKAALSKIREVTDKKVQNIIYSHHHYTNGSRAYQDDAGEQLNVYAHPNVENLIKSTSLTLGPMQIRRAGIQLGYYLPEEGPDAYFGPAEPTFDDPALSESGHLTVTHPVKNGQTVVIDGVKAVFYHIIADSRDSLVVHFPDLDLILHNAAITNTAFPLYTLRGDYYRRPKELIAGIDIIRQIKPTYLHGAHGKPIRSKQEAYEIATAHRDLYSFIYNQSVRAINLGMTPDEMVNTIRIPEHLDQHPWLFPAYIDNEYSLRGQYRGMVGWYDEDTAELHPPLPGELASVLIEGFGGIDNMIAAAQRAFDQRKYNLSAKLLSFALDGDEDNKDARMLKAKALRAMAHATRTGIQTRNFMLTHARHLEGKQDWTKQAEHSIMPPPTFASLEGLPVGSLVEILETQIDPARSSEINKVIRFAYSDVGEEWAIHVRRGVAEVSTTLPESVDASLSITRGGWIRIALKQTSLEQEIKGGSAVIGGDPASLASVLSVFQ</sequence>
<dbReference type="RefSeq" id="WP_084179884.1">
    <property type="nucleotide sequence ID" value="NZ_PKUS01000011.1"/>
</dbReference>
<feature type="chain" id="PRO_5014723870" evidence="4">
    <location>
        <begin position="24"/>
        <end position="609"/>
    </location>
</feature>
<evidence type="ECO:0000313" key="8">
    <source>
        <dbReference type="Proteomes" id="UP000235005"/>
    </source>
</evidence>
<dbReference type="InterPro" id="IPR029229">
    <property type="entry name" value="Alkyl_sulf_C"/>
</dbReference>
<dbReference type="OrthoDB" id="9815874at2"/>
<dbReference type="AlphaFoldDB" id="A0A2N5X2P1"/>
<dbReference type="Proteomes" id="UP000235005">
    <property type="component" value="Unassembled WGS sequence"/>
</dbReference>
<gene>
    <name evidence="7" type="ORF">C0039_10760</name>
</gene>
<dbReference type="GO" id="GO:0016787">
    <property type="term" value="F:hydrolase activity"/>
    <property type="evidence" value="ECO:0007669"/>
    <property type="project" value="UniProtKB-KW"/>
</dbReference>
<protein>
    <submittedName>
        <fullName evidence="7">MBL fold metallo-hydrolase</fullName>
    </submittedName>
</protein>
<feature type="domain" description="Alkyl sulfatase dimerisation" evidence="5">
    <location>
        <begin position="345"/>
        <end position="482"/>
    </location>
</feature>
<dbReference type="PANTHER" id="PTHR43223:SF2">
    <property type="entry name" value="METALLO-BETA-LACTAMASE DOMAIN-CONTAINING PROTEIN"/>
    <property type="match status" value="1"/>
</dbReference>
<evidence type="ECO:0000256" key="1">
    <source>
        <dbReference type="ARBA" id="ARBA00022723"/>
    </source>
</evidence>
<dbReference type="GO" id="GO:0046983">
    <property type="term" value="F:protein dimerization activity"/>
    <property type="evidence" value="ECO:0007669"/>
    <property type="project" value="InterPro"/>
</dbReference>
<dbReference type="InterPro" id="IPR029228">
    <property type="entry name" value="Alkyl_sulf_dimr"/>
</dbReference>